<dbReference type="PANTHER" id="PTHR46082">
    <property type="entry name" value="ATP/GTP-BINDING PROTEIN-RELATED"/>
    <property type="match status" value="1"/>
</dbReference>
<dbReference type="SMART" id="SM00028">
    <property type="entry name" value="TPR"/>
    <property type="match status" value="4"/>
</dbReference>
<dbReference type="SUPFAM" id="SSF52151">
    <property type="entry name" value="FabD/lysophospholipase-like"/>
    <property type="match status" value="1"/>
</dbReference>
<proteinExistence type="predicted"/>
<reference evidence="4" key="1">
    <citation type="journal article" date="2023" name="Mol. Phylogenet. Evol.">
        <title>Genome-scale phylogeny and comparative genomics of the fungal order Sordariales.</title>
        <authorList>
            <person name="Hensen N."/>
            <person name="Bonometti L."/>
            <person name="Westerberg I."/>
            <person name="Brannstrom I.O."/>
            <person name="Guillou S."/>
            <person name="Cros-Aarteil S."/>
            <person name="Calhoun S."/>
            <person name="Haridas S."/>
            <person name="Kuo A."/>
            <person name="Mondo S."/>
            <person name="Pangilinan J."/>
            <person name="Riley R."/>
            <person name="LaButti K."/>
            <person name="Andreopoulos B."/>
            <person name="Lipzen A."/>
            <person name="Chen C."/>
            <person name="Yan M."/>
            <person name="Daum C."/>
            <person name="Ng V."/>
            <person name="Clum A."/>
            <person name="Steindorff A."/>
            <person name="Ohm R.A."/>
            <person name="Martin F."/>
            <person name="Silar P."/>
            <person name="Natvig D.O."/>
            <person name="Lalanne C."/>
            <person name="Gautier V."/>
            <person name="Ament-Velasquez S.L."/>
            <person name="Kruys A."/>
            <person name="Hutchinson M.I."/>
            <person name="Powell A.J."/>
            <person name="Barry K."/>
            <person name="Miller A.N."/>
            <person name="Grigoriev I.V."/>
            <person name="Debuchy R."/>
            <person name="Gladieux P."/>
            <person name="Hiltunen Thoren M."/>
            <person name="Johannesson H."/>
        </authorList>
    </citation>
    <scope>NUCLEOTIDE SEQUENCE</scope>
    <source>
        <strain evidence="4">CBS 359.72</strain>
    </source>
</reference>
<dbReference type="Gene3D" id="3.40.1090.10">
    <property type="entry name" value="Cytosolic phospholipase A2 catalytic domain"/>
    <property type="match status" value="1"/>
</dbReference>
<dbReference type="CDD" id="cd07216">
    <property type="entry name" value="Pat17_PNPLA8_PNPLA9_like3"/>
    <property type="match status" value="1"/>
</dbReference>
<dbReference type="PROSITE" id="PS51635">
    <property type="entry name" value="PNPLA"/>
    <property type="match status" value="1"/>
</dbReference>
<dbReference type="Pfam" id="PF01734">
    <property type="entry name" value="Patatin"/>
    <property type="match status" value="1"/>
</dbReference>
<dbReference type="InterPro" id="IPR053137">
    <property type="entry name" value="NLR-like"/>
</dbReference>
<dbReference type="InterPro" id="IPR002641">
    <property type="entry name" value="PNPLA_dom"/>
</dbReference>
<reference evidence="4" key="2">
    <citation type="submission" date="2023-05" db="EMBL/GenBank/DDBJ databases">
        <authorList>
            <consortium name="Lawrence Berkeley National Laboratory"/>
            <person name="Steindorff A."/>
            <person name="Hensen N."/>
            <person name="Bonometti L."/>
            <person name="Westerberg I."/>
            <person name="Brannstrom I.O."/>
            <person name="Guillou S."/>
            <person name="Cros-Aarteil S."/>
            <person name="Calhoun S."/>
            <person name="Haridas S."/>
            <person name="Kuo A."/>
            <person name="Mondo S."/>
            <person name="Pangilinan J."/>
            <person name="Riley R."/>
            <person name="Labutti K."/>
            <person name="Andreopoulos B."/>
            <person name="Lipzen A."/>
            <person name="Chen C."/>
            <person name="Yanf M."/>
            <person name="Daum C."/>
            <person name="Ng V."/>
            <person name="Clum A."/>
            <person name="Ohm R."/>
            <person name="Martin F."/>
            <person name="Silar P."/>
            <person name="Natvig D."/>
            <person name="Lalanne C."/>
            <person name="Gautier V."/>
            <person name="Ament-Velasquez S.L."/>
            <person name="Kruys A."/>
            <person name="Hutchinson M.I."/>
            <person name="Powell A.J."/>
            <person name="Barry K."/>
            <person name="Miller A.N."/>
            <person name="Grigoriev I.V."/>
            <person name="Debuchy R."/>
            <person name="Gladieux P."/>
            <person name="Thoren M.H."/>
            <person name="Johannesson H."/>
        </authorList>
    </citation>
    <scope>NUCLEOTIDE SEQUENCE</scope>
    <source>
        <strain evidence="4">CBS 359.72</strain>
    </source>
</reference>
<dbReference type="SUPFAM" id="SSF48452">
    <property type="entry name" value="TPR-like"/>
    <property type="match status" value="2"/>
</dbReference>
<feature type="domain" description="PNPLA" evidence="3">
    <location>
        <begin position="9"/>
        <end position="206"/>
    </location>
</feature>
<dbReference type="Proteomes" id="UP001303647">
    <property type="component" value="Unassembled WGS sequence"/>
</dbReference>
<feature type="short sequence motif" description="GXGXXG" evidence="2">
    <location>
        <begin position="13"/>
        <end position="18"/>
    </location>
</feature>
<dbReference type="InterPro" id="IPR011990">
    <property type="entry name" value="TPR-like_helical_dom_sf"/>
</dbReference>
<evidence type="ECO:0000256" key="1">
    <source>
        <dbReference type="ARBA" id="ARBA00023098"/>
    </source>
</evidence>
<protein>
    <submittedName>
        <fullName evidence="4">Kinesin light chain</fullName>
    </submittedName>
</protein>
<evidence type="ECO:0000256" key="2">
    <source>
        <dbReference type="PROSITE-ProRule" id="PRU01161"/>
    </source>
</evidence>
<dbReference type="Gene3D" id="1.25.40.10">
    <property type="entry name" value="Tetratricopeptide repeat domain"/>
    <property type="match status" value="2"/>
</dbReference>
<dbReference type="Gene3D" id="3.40.50.300">
    <property type="entry name" value="P-loop containing nucleotide triphosphate hydrolases"/>
    <property type="match status" value="1"/>
</dbReference>
<dbReference type="InterPro" id="IPR027417">
    <property type="entry name" value="P-loop_NTPase"/>
</dbReference>
<comment type="caution">
    <text evidence="4">The sequence shown here is derived from an EMBL/GenBank/DDBJ whole genome shotgun (WGS) entry which is preliminary data.</text>
</comment>
<accession>A0AAN7D1U9</accession>
<keyword evidence="5" id="KW-1185">Reference proteome</keyword>
<dbReference type="Pfam" id="PF13424">
    <property type="entry name" value="TPR_12"/>
    <property type="match status" value="3"/>
</dbReference>
<dbReference type="AlphaFoldDB" id="A0AAN7D1U9"/>
<dbReference type="PANTHER" id="PTHR46082:SF6">
    <property type="entry name" value="AAA+ ATPASE DOMAIN-CONTAINING PROTEIN-RELATED"/>
    <property type="match status" value="1"/>
</dbReference>
<evidence type="ECO:0000259" key="3">
    <source>
        <dbReference type="PROSITE" id="PS51635"/>
    </source>
</evidence>
<dbReference type="SUPFAM" id="SSF52540">
    <property type="entry name" value="P-loop containing nucleoside triphosphate hydrolases"/>
    <property type="match status" value="1"/>
</dbReference>
<dbReference type="EMBL" id="MU857608">
    <property type="protein sequence ID" value="KAK4251063.1"/>
    <property type="molecule type" value="Genomic_DNA"/>
</dbReference>
<name>A0AAN7D1U9_9PEZI</name>
<comment type="caution">
    <text evidence="2">Lacks conserved residue(s) required for the propagation of feature annotation.</text>
</comment>
<organism evidence="4 5">
    <name type="scientific">Corynascus novoguineensis</name>
    <dbReference type="NCBI Taxonomy" id="1126955"/>
    <lineage>
        <taxon>Eukaryota</taxon>
        <taxon>Fungi</taxon>
        <taxon>Dikarya</taxon>
        <taxon>Ascomycota</taxon>
        <taxon>Pezizomycotina</taxon>
        <taxon>Sordariomycetes</taxon>
        <taxon>Sordariomycetidae</taxon>
        <taxon>Sordariales</taxon>
        <taxon>Chaetomiaceae</taxon>
        <taxon>Corynascus</taxon>
    </lineage>
</organism>
<dbReference type="InterPro" id="IPR019734">
    <property type="entry name" value="TPR_rpt"/>
</dbReference>
<evidence type="ECO:0000313" key="4">
    <source>
        <dbReference type="EMBL" id="KAK4251063.1"/>
    </source>
</evidence>
<dbReference type="PRINTS" id="PR00364">
    <property type="entry name" value="DISEASERSIST"/>
</dbReference>
<gene>
    <name evidence="4" type="ORF">C7999DRAFT_37948</name>
</gene>
<keyword evidence="1" id="KW-0443">Lipid metabolism</keyword>
<dbReference type="InterPro" id="IPR016035">
    <property type="entry name" value="Acyl_Trfase/lysoPLipase"/>
</dbReference>
<sequence length="1028" mass="115458">MPAGAVRLLALDGGGVRGLSSLMILRRLMVAVDPDAPPRPCDCFDMIGGTNTGGLIAIMLGRLRMTVDECIEAYTLLSDEVLEKSHRVNINGELLDRFDATKLEQVVKEILAARGLGEDALLEDRDSSCKVFVCAVSKETGDTVCLTSYRSPRSDNSDLLKSTKIWQACRATSATTTFFDPIAIGPVPEEFVNGSLSANNPVCTLWNQAQDVWGDQLQGNLQCIVSIGTGVPALVPVRDDLSGIWATYRELVTETEKTAEQFRRDKSDLDDEGRYYRFNVDHGLEEIGLEESKNREEIAAATQRYVESQAVFKQLQACAGAIARREYFGPYRTVFALHGAPTLNNFIDRQFDTDDLEPCLLPQFRSLQTERQIFVLYGLGGIGKTQLAADFARRHKASFSSIFWLDGSSEDNLRQSLAGYASNIPEGQIPDRSRDIVPASDDEADTVAQDVLNWLTRPDNTEWLLIFDNVDQDSNRCGKTGVYDIRRYIPDDHGSVLITTRLAQLAHLGASRRLEKVDEELGKAIFERWYGRVLALDETGQELLDLLDGLPLALAQAASYFRESELNATTYVQLYKQQWDKLTRSDSETSSPLVKYEQGSIGTTWTISFDAIRAQNENAANLLRLWALINNKDLWHGLLQKARDDGDKWPAWLIELASSEVKFLDAVQLLSRYSMIEAQDSMPGSYAMHPVVHRWASHILTRDKEEGFPRLAVVLIGKSVPSNTAMDYLVFRRRLLPHAERIFRWARQVYVDGDELEDTWTLNAIQHLGVLFEGQGRLGEAEAMYRRTLQGYDKALGPDHMLTVDTINKLGNVYRVQCRLEEAEAMYQRALQGYDKALVPDHTSTLGMVHDLGYIYADQGRLVEAEALYQRALQGRERVLGSNHTLTFETIQGIGNIYRAQHRLVDAERMFQRALQGKEKTLGPDHTSTLSAVHSLGNLYANQRRLLKAGAMYQRALQGYEKALGPDHSSTLITVHNLGNIYATQRRLDEAEQISTELRLSSRRPRRCISGPFLDTKWPKERIICCVG</sequence>
<dbReference type="GO" id="GO:0046486">
    <property type="term" value="P:glycerolipid metabolic process"/>
    <property type="evidence" value="ECO:0007669"/>
    <property type="project" value="UniProtKB-ARBA"/>
</dbReference>
<evidence type="ECO:0000313" key="5">
    <source>
        <dbReference type="Proteomes" id="UP001303647"/>
    </source>
</evidence>